<keyword evidence="2" id="KW-0732">Signal</keyword>
<evidence type="ECO:0000313" key="3">
    <source>
        <dbReference type="EMBL" id="NDK88868.1"/>
    </source>
</evidence>
<name>A0A7K3LKX3_9ACTN</name>
<keyword evidence="4" id="KW-1185">Reference proteome</keyword>
<gene>
    <name evidence="3" type="ORF">GYA93_04645</name>
</gene>
<accession>A0A7K3LKX3</accession>
<evidence type="ECO:0008006" key="5">
    <source>
        <dbReference type="Google" id="ProtNLM"/>
    </source>
</evidence>
<organism evidence="3 4">
    <name type="scientific">Gordonia desulfuricans</name>
    <dbReference type="NCBI Taxonomy" id="89051"/>
    <lineage>
        <taxon>Bacteria</taxon>
        <taxon>Bacillati</taxon>
        <taxon>Actinomycetota</taxon>
        <taxon>Actinomycetes</taxon>
        <taxon>Mycobacteriales</taxon>
        <taxon>Gordoniaceae</taxon>
        <taxon>Gordonia</taxon>
    </lineage>
</organism>
<protein>
    <recommendedName>
        <fullName evidence="5">PE-PGRS family protein</fullName>
    </recommendedName>
</protein>
<sequence>MHVARNPRRQTGLMMGLAAAGVTAAVAAPFASGAAPVVAADAVTTAALTTTAEPSPIVYYQQVIAETLANLQDIGTTIGTQGATPILTAILNNQAEHAQAVGAALGEIGPNLIASLQTDLPRYLTAAQTELEAGNIDAALNQLFVAVLVPVLKGLDLFGGTLTPIIAALSEPLENLNAVVKWQLANSILIGGIALISPIAGAYGGLGDGIQDMVTAVENGDAVSVMNALLNFPGKVVGGFLNGGSGPNLGSLLGIDIPGIVITSGGLLGGAGGGANGTSLFGSIPALQSLQQSIAGILDGTSSLSPHPNTATRSITVTLGATSTDAATTVSTPASTPETAEVSAPEAATPETTTPESSAPETSAPETGAAETPAPEITAPETTAPEATAPETTGSDSADSGAPADPGTSAADSASDDDAGSSPGSTDGGSSGDDGSSDGGPSTSD</sequence>
<proteinExistence type="predicted"/>
<feature type="compositionally biased region" description="Low complexity" evidence="1">
    <location>
        <begin position="326"/>
        <end position="393"/>
    </location>
</feature>
<dbReference type="EMBL" id="JAADZU010000009">
    <property type="protein sequence ID" value="NDK88868.1"/>
    <property type="molecule type" value="Genomic_DNA"/>
</dbReference>
<evidence type="ECO:0000256" key="1">
    <source>
        <dbReference type="SAM" id="MobiDB-lite"/>
    </source>
</evidence>
<dbReference type="Proteomes" id="UP000466307">
    <property type="component" value="Unassembled WGS sequence"/>
</dbReference>
<evidence type="ECO:0000256" key="2">
    <source>
        <dbReference type="SAM" id="SignalP"/>
    </source>
</evidence>
<feature type="region of interest" description="Disordered" evidence="1">
    <location>
        <begin position="326"/>
        <end position="445"/>
    </location>
</feature>
<evidence type="ECO:0000313" key="4">
    <source>
        <dbReference type="Proteomes" id="UP000466307"/>
    </source>
</evidence>
<feature type="chain" id="PRO_5039278167" description="PE-PGRS family protein" evidence="2">
    <location>
        <begin position="35"/>
        <end position="445"/>
    </location>
</feature>
<dbReference type="RefSeq" id="WP_059036393.1">
    <property type="nucleotide sequence ID" value="NZ_JAADZU010000009.1"/>
</dbReference>
<comment type="caution">
    <text evidence="3">The sequence shown here is derived from an EMBL/GenBank/DDBJ whole genome shotgun (WGS) entry which is preliminary data.</text>
</comment>
<dbReference type="AlphaFoldDB" id="A0A7K3LKX3"/>
<reference evidence="3 4" key="1">
    <citation type="submission" date="2020-01" db="EMBL/GenBank/DDBJ databases">
        <title>Investigation of new actinobacteria for the biodesulphurisation of diesel fuel.</title>
        <authorList>
            <person name="Athi Narayanan S.M."/>
        </authorList>
    </citation>
    <scope>NUCLEOTIDE SEQUENCE [LARGE SCALE GENOMIC DNA]</scope>
    <source>
        <strain evidence="3 4">213E</strain>
    </source>
</reference>
<feature type="signal peptide" evidence="2">
    <location>
        <begin position="1"/>
        <end position="34"/>
    </location>
</feature>
<feature type="compositionally biased region" description="Low complexity" evidence="1">
    <location>
        <begin position="400"/>
        <end position="413"/>
    </location>
</feature>